<name>A0A840CQ56_9BACT</name>
<reference evidence="2 3" key="1">
    <citation type="submission" date="2020-08" db="EMBL/GenBank/DDBJ databases">
        <title>Genomic Encyclopedia of Type Strains, Phase IV (KMG-IV): sequencing the most valuable type-strain genomes for metagenomic binning, comparative biology and taxonomic classification.</title>
        <authorList>
            <person name="Goeker M."/>
        </authorList>
    </citation>
    <scope>NUCLEOTIDE SEQUENCE [LARGE SCALE GENOMIC DNA]</scope>
    <source>
        <strain evidence="2 3">DSM 104969</strain>
    </source>
</reference>
<keyword evidence="3" id="KW-1185">Reference proteome</keyword>
<dbReference type="EMBL" id="JACIEP010000025">
    <property type="protein sequence ID" value="MBB4038227.1"/>
    <property type="molecule type" value="Genomic_DNA"/>
</dbReference>
<protein>
    <recommendedName>
        <fullName evidence="1">DUF7688 domain-containing protein</fullName>
    </recommendedName>
</protein>
<comment type="caution">
    <text evidence="2">The sequence shown here is derived from an EMBL/GenBank/DDBJ whole genome shotgun (WGS) entry which is preliminary data.</text>
</comment>
<feature type="domain" description="DUF7688" evidence="1">
    <location>
        <begin position="74"/>
        <end position="144"/>
    </location>
</feature>
<dbReference type="InterPro" id="IPR056105">
    <property type="entry name" value="DUF7688"/>
</dbReference>
<sequence length="147" mass="16939">MTASKMTVNGVSLCATGQENYERFEARRGKWFYQYDYRHTDGELFSVVLPTLERCRQERDVWIADKLLKASKRQAIIQGDKTVLISEDGISIPMIFNNLTGKNYQTAEDYCNYVQYVALPQMGFEYGKIEMLADGVTVRTGEIRKEL</sequence>
<organism evidence="2 3">
    <name type="scientific">Dysgonomonas hofstadii</name>
    <dbReference type="NCBI Taxonomy" id="637886"/>
    <lineage>
        <taxon>Bacteria</taxon>
        <taxon>Pseudomonadati</taxon>
        <taxon>Bacteroidota</taxon>
        <taxon>Bacteroidia</taxon>
        <taxon>Bacteroidales</taxon>
        <taxon>Dysgonomonadaceae</taxon>
        <taxon>Dysgonomonas</taxon>
    </lineage>
</organism>
<proteinExistence type="predicted"/>
<dbReference type="AlphaFoldDB" id="A0A840CQ56"/>
<gene>
    <name evidence="2" type="ORF">GGR21_004159</name>
</gene>
<evidence type="ECO:0000313" key="3">
    <source>
        <dbReference type="Proteomes" id="UP000555103"/>
    </source>
</evidence>
<evidence type="ECO:0000313" key="2">
    <source>
        <dbReference type="EMBL" id="MBB4038227.1"/>
    </source>
</evidence>
<accession>A0A840CQ56</accession>
<dbReference type="Pfam" id="PF12989">
    <property type="entry name" value="DUF3873"/>
    <property type="match status" value="1"/>
</dbReference>
<dbReference type="Pfam" id="PF24737">
    <property type="entry name" value="DUF7688"/>
    <property type="match status" value="1"/>
</dbReference>
<dbReference type="Proteomes" id="UP000555103">
    <property type="component" value="Unassembled WGS sequence"/>
</dbReference>
<dbReference type="InterPro" id="IPR024356">
    <property type="entry name" value="DUF3873"/>
</dbReference>
<evidence type="ECO:0000259" key="1">
    <source>
        <dbReference type="Pfam" id="PF24737"/>
    </source>
</evidence>